<gene>
    <name evidence="1" type="ORF">K491DRAFT_611874</name>
</gene>
<evidence type="ECO:0008006" key="3">
    <source>
        <dbReference type="Google" id="ProtNLM"/>
    </source>
</evidence>
<dbReference type="InterPro" id="IPR032710">
    <property type="entry name" value="NTF2-like_dom_sf"/>
</dbReference>
<organism evidence="1 2">
    <name type="scientific">Lophiostoma macrostomum CBS 122681</name>
    <dbReference type="NCBI Taxonomy" id="1314788"/>
    <lineage>
        <taxon>Eukaryota</taxon>
        <taxon>Fungi</taxon>
        <taxon>Dikarya</taxon>
        <taxon>Ascomycota</taxon>
        <taxon>Pezizomycotina</taxon>
        <taxon>Dothideomycetes</taxon>
        <taxon>Pleosporomycetidae</taxon>
        <taxon>Pleosporales</taxon>
        <taxon>Lophiostomataceae</taxon>
        <taxon>Lophiostoma</taxon>
    </lineage>
</organism>
<evidence type="ECO:0000313" key="2">
    <source>
        <dbReference type="Proteomes" id="UP000799324"/>
    </source>
</evidence>
<keyword evidence="2" id="KW-1185">Reference proteome</keyword>
<dbReference type="InterPro" id="IPR050977">
    <property type="entry name" value="Fungal_Meroterpenoid_Isomerase"/>
</dbReference>
<dbReference type="EMBL" id="MU004517">
    <property type="protein sequence ID" value="KAF2648876.1"/>
    <property type="molecule type" value="Genomic_DNA"/>
</dbReference>
<dbReference type="SUPFAM" id="SSF54427">
    <property type="entry name" value="NTF2-like"/>
    <property type="match status" value="1"/>
</dbReference>
<evidence type="ECO:0000313" key="1">
    <source>
        <dbReference type="EMBL" id="KAF2648876.1"/>
    </source>
</evidence>
<dbReference type="OrthoDB" id="3758478at2759"/>
<proteinExistence type="predicted"/>
<dbReference type="Gene3D" id="3.10.450.50">
    <property type="match status" value="1"/>
</dbReference>
<sequence>MAVTEASLQQLAEAFILGFKTLVPEDLIKLRSPDCQHIFAPSSLNFPSPKSNQEFEDHLKSLLPVLSSFPVTPKEILINEPKRQITIWATAIPHFKDEVKGGTPDSEWEYQGEYIFILDVNEEGKIKRIVEFLDSLGTAKLVPILTKAKETAGM</sequence>
<dbReference type="Proteomes" id="UP000799324">
    <property type="component" value="Unassembled WGS sequence"/>
</dbReference>
<accession>A0A6A6SM25</accession>
<dbReference type="AlphaFoldDB" id="A0A6A6SM25"/>
<dbReference type="PANTHER" id="PTHR39598">
    <property type="entry name" value="AUSTINOL SYNTHESIS PROTEIN F-RELATED"/>
    <property type="match status" value="1"/>
</dbReference>
<protein>
    <recommendedName>
        <fullName evidence="3">SnoaL-like domain-containing protein</fullName>
    </recommendedName>
</protein>
<name>A0A6A6SM25_9PLEO</name>
<dbReference type="PANTHER" id="PTHR39598:SF1">
    <property type="entry name" value="AUSTINOID BIOSYNTHESIS CLUSTERS PROTEIN F-RELATED"/>
    <property type="match status" value="1"/>
</dbReference>
<reference evidence="1" key="1">
    <citation type="journal article" date="2020" name="Stud. Mycol.">
        <title>101 Dothideomycetes genomes: a test case for predicting lifestyles and emergence of pathogens.</title>
        <authorList>
            <person name="Haridas S."/>
            <person name="Albert R."/>
            <person name="Binder M."/>
            <person name="Bloem J."/>
            <person name="Labutti K."/>
            <person name="Salamov A."/>
            <person name="Andreopoulos B."/>
            <person name="Baker S."/>
            <person name="Barry K."/>
            <person name="Bills G."/>
            <person name="Bluhm B."/>
            <person name="Cannon C."/>
            <person name="Castanera R."/>
            <person name="Culley D."/>
            <person name="Daum C."/>
            <person name="Ezra D."/>
            <person name="Gonzalez J."/>
            <person name="Henrissat B."/>
            <person name="Kuo A."/>
            <person name="Liang C."/>
            <person name="Lipzen A."/>
            <person name="Lutzoni F."/>
            <person name="Magnuson J."/>
            <person name="Mondo S."/>
            <person name="Nolan M."/>
            <person name="Ohm R."/>
            <person name="Pangilinan J."/>
            <person name="Park H.-J."/>
            <person name="Ramirez L."/>
            <person name="Alfaro M."/>
            <person name="Sun H."/>
            <person name="Tritt A."/>
            <person name="Yoshinaga Y."/>
            <person name="Zwiers L.-H."/>
            <person name="Turgeon B."/>
            <person name="Goodwin S."/>
            <person name="Spatafora J."/>
            <person name="Crous P."/>
            <person name="Grigoriev I."/>
        </authorList>
    </citation>
    <scope>NUCLEOTIDE SEQUENCE</scope>
    <source>
        <strain evidence="1">CBS 122681</strain>
    </source>
</reference>